<dbReference type="AlphaFoldDB" id="A0A8J3WLK8"/>
<dbReference type="SMART" id="SM00487">
    <property type="entry name" value="DEXDc"/>
    <property type="match status" value="1"/>
</dbReference>
<dbReference type="GO" id="GO:0005524">
    <property type="term" value="F:ATP binding"/>
    <property type="evidence" value="ECO:0007669"/>
    <property type="project" value="InterPro"/>
</dbReference>
<dbReference type="Gene3D" id="3.40.50.10810">
    <property type="entry name" value="Tandem AAA-ATPase domain"/>
    <property type="match status" value="1"/>
</dbReference>
<dbReference type="PANTHER" id="PTHR45766:SF6">
    <property type="entry name" value="SWI_SNF-RELATED MATRIX-ASSOCIATED ACTIN-DEPENDENT REGULATOR OF CHROMATIN SUBFAMILY A-LIKE PROTEIN 1"/>
    <property type="match status" value="1"/>
</dbReference>
<comment type="caution">
    <text evidence="3">The sequence shown here is derived from an EMBL/GenBank/DDBJ whole genome shotgun (WGS) entry which is preliminary data.</text>
</comment>
<dbReference type="EMBL" id="BOOJ01000052">
    <property type="protein sequence ID" value="GIH95404.1"/>
    <property type="molecule type" value="Genomic_DNA"/>
</dbReference>
<evidence type="ECO:0000313" key="3">
    <source>
        <dbReference type="EMBL" id="GIH95404.1"/>
    </source>
</evidence>
<dbReference type="GO" id="GO:0016787">
    <property type="term" value="F:hydrolase activity"/>
    <property type="evidence" value="ECO:0007669"/>
    <property type="project" value="UniProtKB-KW"/>
</dbReference>
<dbReference type="GO" id="GO:0006281">
    <property type="term" value="P:DNA repair"/>
    <property type="evidence" value="ECO:0007669"/>
    <property type="project" value="TreeGrafter"/>
</dbReference>
<dbReference type="PANTHER" id="PTHR45766">
    <property type="entry name" value="DNA ANNEALING HELICASE AND ENDONUCLEASE ZRANB3 FAMILY MEMBER"/>
    <property type="match status" value="1"/>
</dbReference>
<evidence type="ECO:0000259" key="2">
    <source>
        <dbReference type="PROSITE" id="PS51192"/>
    </source>
</evidence>
<dbReference type="InterPro" id="IPR038718">
    <property type="entry name" value="SNF2-like_sf"/>
</dbReference>
<evidence type="ECO:0000256" key="1">
    <source>
        <dbReference type="ARBA" id="ARBA00022801"/>
    </source>
</evidence>
<dbReference type="Proteomes" id="UP000619788">
    <property type="component" value="Unassembled WGS sequence"/>
</dbReference>
<name>A0A8J3WLK8_9ACTN</name>
<sequence>MSRTKTYGLLVFGPYLGRDTWGIRAHPHVALRIKRIFPRVEQSRTGDIYIKHTPEVARDLEWLLERFPLEMSEDVAVRLKTEAEAHRATEEVVTAILEGYRPPDTWRAPARPARPYQQQAADIVHARRGGVLIGDQVGLGKTYTSLLVLRDPAALPALVVCPTHLPAQWLRELEATLPWLRGHIITSTKPYDPTARRGSDGRQPDVWITTYSKLAGWAHHLHGKIKTLIFDEVQELRTGTATNKGRAAALLAEGTLYRAGLSATPVYNYGDEAWEIYDILAPGALGSRDEFLREWGGGQRGMNDRHVKVANPRALGTYLRDTGLMVARTRAEVGRQLPEPTRVTQDVIADHAVIDRVAGDVEAMAQLLLSPDSDPKERWSAAGQIDWRMREATGIAKAPYVAEFVRLLLESERRVVLWGWHRAVYDIWLEKLKAFQPVLYTGSESAAGKARSAQEFIDGRSRVLIMSLRSGAGLDGLQGVCSVGVFGELDWSPGVHSQCEGRLAREGQENQVLTYFMLSDDGTDPLMAETLNLKSGQAEPIVNPDAATFAPVVGDVDRARALAADVLARVRRRAGQLTLP</sequence>
<dbReference type="CDD" id="cd18793">
    <property type="entry name" value="SF2_C_SNF"/>
    <property type="match status" value="1"/>
</dbReference>
<organism evidence="3 4">
    <name type="scientific">Planobispora siamensis</name>
    <dbReference type="NCBI Taxonomy" id="936338"/>
    <lineage>
        <taxon>Bacteria</taxon>
        <taxon>Bacillati</taxon>
        <taxon>Actinomycetota</taxon>
        <taxon>Actinomycetes</taxon>
        <taxon>Streptosporangiales</taxon>
        <taxon>Streptosporangiaceae</taxon>
        <taxon>Planobispora</taxon>
    </lineage>
</organism>
<proteinExistence type="predicted"/>
<dbReference type="RefSeq" id="WP_204067500.1">
    <property type="nucleotide sequence ID" value="NZ_BOOJ01000052.1"/>
</dbReference>
<evidence type="ECO:0000313" key="4">
    <source>
        <dbReference type="Proteomes" id="UP000619788"/>
    </source>
</evidence>
<accession>A0A8J3WLK8</accession>
<gene>
    <name evidence="3" type="ORF">Psi01_60340</name>
</gene>
<reference evidence="3 4" key="1">
    <citation type="submission" date="2021-01" db="EMBL/GenBank/DDBJ databases">
        <title>Whole genome shotgun sequence of Planobispora siamensis NBRC 107568.</title>
        <authorList>
            <person name="Komaki H."/>
            <person name="Tamura T."/>
        </authorList>
    </citation>
    <scope>NUCLEOTIDE SEQUENCE [LARGE SCALE GENOMIC DNA]</scope>
    <source>
        <strain evidence="3 4">NBRC 107568</strain>
    </source>
</reference>
<keyword evidence="1" id="KW-0378">Hydrolase</keyword>
<dbReference type="InterPro" id="IPR000330">
    <property type="entry name" value="SNF2_N"/>
</dbReference>
<feature type="domain" description="Helicase ATP-binding" evidence="2">
    <location>
        <begin position="122"/>
        <end position="283"/>
    </location>
</feature>
<dbReference type="Gene3D" id="3.40.50.300">
    <property type="entry name" value="P-loop containing nucleotide triphosphate hydrolases"/>
    <property type="match status" value="1"/>
</dbReference>
<dbReference type="SUPFAM" id="SSF52540">
    <property type="entry name" value="P-loop containing nucleoside triphosphate hydrolases"/>
    <property type="match status" value="2"/>
</dbReference>
<protein>
    <recommendedName>
        <fullName evidence="2">Helicase ATP-binding domain-containing protein</fullName>
    </recommendedName>
</protein>
<dbReference type="InterPro" id="IPR049730">
    <property type="entry name" value="SNF2/RAD54-like_C"/>
</dbReference>
<dbReference type="InterPro" id="IPR014001">
    <property type="entry name" value="Helicase_ATP-bd"/>
</dbReference>
<dbReference type="InterPro" id="IPR027417">
    <property type="entry name" value="P-loop_NTPase"/>
</dbReference>
<dbReference type="PROSITE" id="PS51192">
    <property type="entry name" value="HELICASE_ATP_BIND_1"/>
    <property type="match status" value="1"/>
</dbReference>
<dbReference type="GO" id="GO:0031297">
    <property type="term" value="P:replication fork processing"/>
    <property type="evidence" value="ECO:0007669"/>
    <property type="project" value="TreeGrafter"/>
</dbReference>
<dbReference type="Pfam" id="PF00176">
    <property type="entry name" value="SNF2-rel_dom"/>
    <property type="match status" value="1"/>
</dbReference>
<keyword evidence="4" id="KW-1185">Reference proteome</keyword>